<dbReference type="InterPro" id="IPR007024">
    <property type="entry name" value="BLUF_domain"/>
</dbReference>
<evidence type="ECO:0000313" key="3">
    <source>
        <dbReference type="Proteomes" id="UP000532746"/>
    </source>
</evidence>
<evidence type="ECO:0000259" key="1">
    <source>
        <dbReference type="PROSITE" id="PS50925"/>
    </source>
</evidence>
<name>A0A7W9WCA5_9BACT</name>
<organism evidence="2 3">
    <name type="scientific">Hymenobacter luteus</name>
    <dbReference type="NCBI Taxonomy" id="1411122"/>
    <lineage>
        <taxon>Bacteria</taxon>
        <taxon>Pseudomonadati</taxon>
        <taxon>Bacteroidota</taxon>
        <taxon>Cytophagia</taxon>
        <taxon>Cytophagales</taxon>
        <taxon>Hymenobacteraceae</taxon>
        <taxon>Hymenobacter</taxon>
    </lineage>
</organism>
<reference evidence="2 3" key="1">
    <citation type="submission" date="2020-08" db="EMBL/GenBank/DDBJ databases">
        <title>Genomic Encyclopedia of Type Strains, Phase IV (KMG-IV): sequencing the most valuable type-strain genomes for metagenomic binning, comparative biology and taxonomic classification.</title>
        <authorList>
            <person name="Goeker M."/>
        </authorList>
    </citation>
    <scope>NUCLEOTIDE SEQUENCE [LARGE SCALE GENOMIC DNA]</scope>
    <source>
        <strain evidence="2 3">DSM 26718</strain>
    </source>
</reference>
<dbReference type="GO" id="GO:0009882">
    <property type="term" value="F:blue light photoreceptor activity"/>
    <property type="evidence" value="ECO:0007669"/>
    <property type="project" value="InterPro"/>
</dbReference>
<feature type="domain" description="BLUF" evidence="1">
    <location>
        <begin position="6"/>
        <end position="97"/>
    </location>
</feature>
<dbReference type="Gene3D" id="3.30.70.100">
    <property type="match status" value="1"/>
</dbReference>
<keyword evidence="3" id="KW-1185">Reference proteome</keyword>
<gene>
    <name evidence="2" type="ORF">HNQ93_001323</name>
</gene>
<comment type="caution">
    <text evidence="2">The sequence shown here is derived from an EMBL/GenBank/DDBJ whole genome shotgun (WGS) entry which is preliminary data.</text>
</comment>
<dbReference type="SUPFAM" id="SSF54975">
    <property type="entry name" value="Acylphosphatase/BLUF domain-like"/>
    <property type="match status" value="1"/>
</dbReference>
<protein>
    <recommendedName>
        <fullName evidence="1">BLUF domain-containing protein</fullName>
    </recommendedName>
</protein>
<accession>A0A7W9WCA5</accession>
<dbReference type="Proteomes" id="UP000532746">
    <property type="component" value="Unassembled WGS sequence"/>
</dbReference>
<dbReference type="PROSITE" id="PS50925">
    <property type="entry name" value="BLUF"/>
    <property type="match status" value="1"/>
</dbReference>
<dbReference type="EMBL" id="JACHGG010000002">
    <property type="protein sequence ID" value="MBB6058477.1"/>
    <property type="molecule type" value="Genomic_DNA"/>
</dbReference>
<dbReference type="AlphaFoldDB" id="A0A7W9WCA5"/>
<proteinExistence type="predicted"/>
<dbReference type="GO" id="GO:0071949">
    <property type="term" value="F:FAD binding"/>
    <property type="evidence" value="ECO:0007669"/>
    <property type="project" value="InterPro"/>
</dbReference>
<dbReference type="InterPro" id="IPR036046">
    <property type="entry name" value="Acylphosphatase-like_dom_sf"/>
</dbReference>
<evidence type="ECO:0000313" key="2">
    <source>
        <dbReference type="EMBL" id="MBB6058477.1"/>
    </source>
</evidence>
<dbReference type="SMART" id="SM01034">
    <property type="entry name" value="BLUF"/>
    <property type="match status" value="1"/>
</dbReference>
<dbReference type="RefSeq" id="WP_183403305.1">
    <property type="nucleotide sequence ID" value="NZ_JACHGG010000002.1"/>
</dbReference>
<dbReference type="Pfam" id="PF04940">
    <property type="entry name" value="BLUF"/>
    <property type="match status" value="1"/>
</dbReference>
<sequence length="147" mass="16887">MSSLRLHHLVYHSSATTPMSEQELADLLAQSRHWNTAHHLTGLLLYSHGNIMQVLEGPEHEVEYIFSRIRLDQRHQNVLKLADGPISFRNFSQWSMGFKVVDPAAFQQLTGYRNLTSSSYLSTYSENENESLHALLTSFVTEDEIRL</sequence>